<evidence type="ECO:0000256" key="1">
    <source>
        <dbReference type="SAM" id="Coils"/>
    </source>
</evidence>
<dbReference type="RefSeq" id="WP_047188144.1">
    <property type="nucleotide sequence ID" value="NZ_LCYG01000016.1"/>
</dbReference>
<sequence length="95" mass="10620">MIEGTETVATRLWRDRVQLREQERDEAQARLRIAEEKVSILMAENDRLAAENARLRALLNPDADSTQTQAETQMQMKALKDALLPLLSGGSGSLN</sequence>
<dbReference type="PATRIC" id="fig|1225564.3.peg.1790"/>
<dbReference type="OrthoDB" id="7998874at2"/>
<dbReference type="Proteomes" id="UP000035489">
    <property type="component" value="Unassembled WGS sequence"/>
</dbReference>
<proteinExistence type="predicted"/>
<protein>
    <submittedName>
        <fullName evidence="2">Uncharacterized protein</fullName>
    </submittedName>
</protein>
<reference evidence="2 3" key="1">
    <citation type="submission" date="2015-05" db="EMBL/GenBank/DDBJ databases">
        <title>Draft genome sequence of Microvirga vignae strain BR3299, a novel nitrogen fixing bacteria isolated from Brazil semi-aired region.</title>
        <authorList>
            <person name="Zilli J.E."/>
            <person name="Passos S.R."/>
            <person name="Leite J."/>
            <person name="Baldani J.I."/>
            <person name="Xavier G.R."/>
            <person name="Rumjaneck N.G."/>
            <person name="Simoes-Araujo J.L."/>
        </authorList>
    </citation>
    <scope>NUCLEOTIDE SEQUENCE [LARGE SCALE GENOMIC DNA]</scope>
    <source>
        <strain evidence="2 3">BR3299</strain>
    </source>
</reference>
<dbReference type="AlphaFoldDB" id="A0A0H1RFX1"/>
<name>A0A0H1RFX1_9HYPH</name>
<keyword evidence="1" id="KW-0175">Coiled coil</keyword>
<gene>
    <name evidence="2" type="ORF">AA309_06560</name>
</gene>
<accession>A0A0H1RFX1</accession>
<keyword evidence="3" id="KW-1185">Reference proteome</keyword>
<dbReference type="EMBL" id="LCYG01000016">
    <property type="protein sequence ID" value="KLK94103.1"/>
    <property type="molecule type" value="Genomic_DNA"/>
</dbReference>
<feature type="coiled-coil region" evidence="1">
    <location>
        <begin position="17"/>
        <end position="51"/>
    </location>
</feature>
<comment type="caution">
    <text evidence="2">The sequence shown here is derived from an EMBL/GenBank/DDBJ whole genome shotgun (WGS) entry which is preliminary data.</text>
</comment>
<evidence type="ECO:0000313" key="3">
    <source>
        <dbReference type="Proteomes" id="UP000035489"/>
    </source>
</evidence>
<evidence type="ECO:0000313" key="2">
    <source>
        <dbReference type="EMBL" id="KLK94103.1"/>
    </source>
</evidence>
<organism evidence="2 3">
    <name type="scientific">Microvirga vignae</name>
    <dbReference type="NCBI Taxonomy" id="1225564"/>
    <lineage>
        <taxon>Bacteria</taxon>
        <taxon>Pseudomonadati</taxon>
        <taxon>Pseudomonadota</taxon>
        <taxon>Alphaproteobacteria</taxon>
        <taxon>Hyphomicrobiales</taxon>
        <taxon>Methylobacteriaceae</taxon>
        <taxon>Microvirga</taxon>
    </lineage>
</organism>